<organism evidence="1 2">
    <name type="scientific">Nonomuraea maritima</name>
    <dbReference type="NCBI Taxonomy" id="683260"/>
    <lineage>
        <taxon>Bacteria</taxon>
        <taxon>Bacillati</taxon>
        <taxon>Actinomycetota</taxon>
        <taxon>Actinomycetes</taxon>
        <taxon>Streptosporangiales</taxon>
        <taxon>Streptosporangiaceae</taxon>
        <taxon>Nonomuraea</taxon>
    </lineage>
</organism>
<dbReference type="AlphaFoldDB" id="A0A1G8WHV9"/>
<keyword evidence="2" id="KW-1185">Reference proteome</keyword>
<proteinExistence type="predicted"/>
<evidence type="ECO:0000313" key="1">
    <source>
        <dbReference type="EMBL" id="SDJ77736.1"/>
    </source>
</evidence>
<accession>A0A1G8WHV9</accession>
<name>A0A1G8WHV9_9ACTN</name>
<dbReference type="OrthoDB" id="3528874at2"/>
<reference evidence="1 2" key="1">
    <citation type="submission" date="2016-10" db="EMBL/GenBank/DDBJ databases">
        <authorList>
            <person name="de Groot N.N."/>
        </authorList>
    </citation>
    <scope>NUCLEOTIDE SEQUENCE [LARGE SCALE GENOMIC DNA]</scope>
    <source>
        <strain evidence="1 2">CGMCC 4.5681</strain>
    </source>
</reference>
<protein>
    <submittedName>
        <fullName evidence="1">Uncharacterized protein</fullName>
    </submittedName>
</protein>
<dbReference type="STRING" id="683260.SAMN05421874_103178"/>
<evidence type="ECO:0000313" key="2">
    <source>
        <dbReference type="Proteomes" id="UP000198683"/>
    </source>
</evidence>
<gene>
    <name evidence="1" type="ORF">SAMN05421874_103178</name>
</gene>
<dbReference type="EMBL" id="FNFB01000003">
    <property type="protein sequence ID" value="SDJ77736.1"/>
    <property type="molecule type" value="Genomic_DNA"/>
</dbReference>
<sequence>MIDHYRALFRQHSWLTDSLCWTVVQPLDEGIALDDLLWRLNSGRDPEERVMDDPMEVAMDEDLALLYVFEGDGAYGFLEGRFGDSLPDELLAALSEDARVWTTSWGFNRTSTIAYAGGGRIRARIDNYVRGQQIDDVPEIFADFPVMLDGLDREDLVGRQSAAFAFIEMATGVGVEGDRLDGEGCRVIVLDTPALWP</sequence>
<dbReference type="Proteomes" id="UP000198683">
    <property type="component" value="Unassembled WGS sequence"/>
</dbReference>